<keyword evidence="1" id="KW-0812">Transmembrane</keyword>
<accession>A0A2Z3LHU4</accession>
<proteinExistence type="predicted"/>
<feature type="transmembrane region" description="Helical" evidence="1">
    <location>
        <begin position="230"/>
        <end position="251"/>
    </location>
</feature>
<keyword evidence="3" id="KW-1185">Reference proteome</keyword>
<organism evidence="2 3">
    <name type="scientific">Candidatus Cardinium hertigii</name>
    <dbReference type="NCBI Taxonomy" id="247481"/>
    <lineage>
        <taxon>Bacteria</taxon>
        <taxon>Pseudomonadati</taxon>
        <taxon>Bacteroidota</taxon>
        <taxon>Cytophagia</taxon>
        <taxon>Cytophagales</taxon>
        <taxon>Amoebophilaceae</taxon>
        <taxon>Candidatus Cardinium</taxon>
    </lineage>
</organism>
<protein>
    <submittedName>
        <fullName evidence="2">Uncharacterized protein</fullName>
    </submittedName>
</protein>
<keyword evidence="1" id="KW-0472">Membrane</keyword>
<dbReference type="RefSeq" id="WP_204082252.1">
    <property type="nucleotide sequence ID" value="NZ_CP029619.1"/>
</dbReference>
<evidence type="ECO:0000256" key="1">
    <source>
        <dbReference type="SAM" id="Phobius"/>
    </source>
</evidence>
<dbReference type="AlphaFoldDB" id="A0A2Z3LHU4"/>
<name>A0A2Z3LHU4_9BACT</name>
<dbReference type="EMBL" id="CP029619">
    <property type="protein sequence ID" value="AWN82014.1"/>
    <property type="molecule type" value="Genomic_DNA"/>
</dbReference>
<reference evidence="2 3" key="1">
    <citation type="submission" date="2018-05" db="EMBL/GenBank/DDBJ databases">
        <title>Candidatus Cardinium hertigii Genome Assembly.</title>
        <authorList>
            <person name="Showmaker K.C."/>
            <person name="Walden K.O."/>
            <person name="Fields C.J."/>
            <person name="Lambert K.N."/>
            <person name="Hudson M.E."/>
        </authorList>
    </citation>
    <scope>NUCLEOTIDE SEQUENCE [LARGE SCALE GENOMIC DNA]</scope>
    <source>
        <strain evidence="3">cHgTN10</strain>
    </source>
</reference>
<evidence type="ECO:0000313" key="2">
    <source>
        <dbReference type="EMBL" id="AWN82014.1"/>
    </source>
</evidence>
<gene>
    <name evidence="2" type="ORF">DK880_00703</name>
</gene>
<sequence>MKMIQTNIPLFILGTYAKRFIKQPITISVFLLVLWSCQRHNASMEKELKTFSCEQEMQKLNLTTVENQPIMDDIEKESNTECALMKRLERIVDLMPLLPEARTRWENRFRNAAAVGTGLAAIGVTTAIAYWTYLWYTQEGEHADSQLNKIPACFNQFHHIFGKYRHGLESYVKEQRDKIYNQPSNADTRPAMLQEIESAYLKYSDQEADLMICFDAAIRTSYDTSWMTPLYYFSAISGVAALGCFVGKEFFGKSSIENQQNRELIALKERTVEAYKRVEKALIEGQRISAIGLLHDEARKSLTEFFAQASDVLGYLVDRKQYALLIKLRDPIHRLAEACEDRATTISGSRAHHKVLEACSSHMEKTCDKIDSKILLMQTIIKYSPLTYNEAVGVSLASTSREESL</sequence>
<dbReference type="KEGG" id="cher:DK880_00703"/>
<keyword evidence="1" id="KW-1133">Transmembrane helix</keyword>
<evidence type="ECO:0000313" key="3">
    <source>
        <dbReference type="Proteomes" id="UP000245872"/>
    </source>
</evidence>
<dbReference type="Proteomes" id="UP000245872">
    <property type="component" value="Chromosome"/>
</dbReference>
<feature type="transmembrane region" description="Helical" evidence="1">
    <location>
        <begin position="112"/>
        <end position="133"/>
    </location>
</feature>